<dbReference type="GO" id="GO:0046294">
    <property type="term" value="P:formaldehyde catabolic process"/>
    <property type="evidence" value="ECO:0007669"/>
    <property type="project" value="InterPro"/>
</dbReference>
<comment type="subcellular location">
    <subcellularLocation>
        <location evidence="7">Cytoplasm</location>
    </subcellularLocation>
</comment>
<dbReference type="EMBL" id="JABAYA010000043">
    <property type="protein sequence ID" value="KAF7728147.1"/>
    <property type="molecule type" value="Genomic_DNA"/>
</dbReference>
<reference evidence="8" key="1">
    <citation type="submission" date="2020-01" db="EMBL/GenBank/DDBJ databases">
        <title>Genome Sequencing of Three Apophysomyces-Like Fungal Strains Confirms a Novel Fungal Genus in the Mucoromycota with divergent Burkholderia-like Endosymbiotic Bacteria.</title>
        <authorList>
            <person name="Stajich J.E."/>
            <person name="Macias A.M."/>
            <person name="Carter-House D."/>
            <person name="Lovett B."/>
            <person name="Kasson L.R."/>
            <person name="Berry K."/>
            <person name="Grigoriev I."/>
            <person name="Chang Y."/>
            <person name="Spatafora J."/>
            <person name="Kasson M.T."/>
        </authorList>
    </citation>
    <scope>NUCLEOTIDE SEQUENCE</scope>
    <source>
        <strain evidence="8">NRRL A-21654</strain>
    </source>
</reference>
<evidence type="ECO:0000256" key="5">
    <source>
        <dbReference type="ARBA" id="ARBA00022801"/>
    </source>
</evidence>
<dbReference type="OrthoDB" id="420518at2759"/>
<dbReference type="EC" id="3.1.2.12" evidence="2 7"/>
<dbReference type="FunFam" id="3.40.50.1820:FF:000002">
    <property type="entry name" value="S-formylglutathione hydrolase"/>
    <property type="match status" value="1"/>
</dbReference>
<dbReference type="InterPro" id="IPR029058">
    <property type="entry name" value="AB_hydrolase_fold"/>
</dbReference>
<dbReference type="NCBIfam" id="TIGR02821">
    <property type="entry name" value="fghA_ester_D"/>
    <property type="match status" value="1"/>
</dbReference>
<keyword evidence="4 7" id="KW-0719">Serine esterase</keyword>
<evidence type="ECO:0000256" key="1">
    <source>
        <dbReference type="ARBA" id="ARBA00005622"/>
    </source>
</evidence>
<protein>
    <recommendedName>
        <fullName evidence="3 7">S-formylglutathione hydrolase</fullName>
        <ecNumber evidence="2 7">3.1.2.12</ecNumber>
    </recommendedName>
</protein>
<dbReference type="InterPro" id="IPR014186">
    <property type="entry name" value="S-formylglutathione_hydrol"/>
</dbReference>
<organism evidence="8 9">
    <name type="scientific">Apophysomyces ossiformis</name>
    <dbReference type="NCBI Taxonomy" id="679940"/>
    <lineage>
        <taxon>Eukaryota</taxon>
        <taxon>Fungi</taxon>
        <taxon>Fungi incertae sedis</taxon>
        <taxon>Mucoromycota</taxon>
        <taxon>Mucoromycotina</taxon>
        <taxon>Mucoromycetes</taxon>
        <taxon>Mucorales</taxon>
        <taxon>Mucorineae</taxon>
        <taxon>Mucoraceae</taxon>
        <taxon>Apophysomyces</taxon>
    </lineage>
</organism>
<evidence type="ECO:0000313" key="8">
    <source>
        <dbReference type="EMBL" id="KAF7728147.1"/>
    </source>
</evidence>
<evidence type="ECO:0000256" key="7">
    <source>
        <dbReference type="RuleBase" id="RU363068"/>
    </source>
</evidence>
<dbReference type="Pfam" id="PF00756">
    <property type="entry name" value="Esterase"/>
    <property type="match status" value="1"/>
</dbReference>
<dbReference type="Proteomes" id="UP000605846">
    <property type="component" value="Unassembled WGS sequence"/>
</dbReference>
<dbReference type="GO" id="GO:0005829">
    <property type="term" value="C:cytosol"/>
    <property type="evidence" value="ECO:0007669"/>
    <property type="project" value="TreeGrafter"/>
</dbReference>
<evidence type="ECO:0000256" key="2">
    <source>
        <dbReference type="ARBA" id="ARBA00012479"/>
    </source>
</evidence>
<dbReference type="GO" id="GO:0018738">
    <property type="term" value="F:S-formylglutathione hydrolase activity"/>
    <property type="evidence" value="ECO:0007669"/>
    <property type="project" value="UniProtKB-EC"/>
</dbReference>
<sequence>MLKEIARNKAFEGYVIKYEHLSTELNCSMKFNVFLPKESEKAAVPAVYFLSGLTCTEDNFIHKSGAVVEAARHGVALVAPDTSPRGVSIEGDEDSWDFGTGDCQSAGFYVDATEPRWANHYRMYSYIVRELPHLIHTELPIDGSRVSIMGHSMGGHGALTIFLRNPGQFKTVSAFSPISHPIECPWGKKAFGGYLGPDKETWKQYDTVELLSTLEKERKMDVLVDVGSSDAFLDSQLCVDVLKEKVHALGLDEQWKIRLQEGYDHSYYFISTFIADHIQHHVKALK</sequence>
<comment type="catalytic activity">
    <reaction evidence="7">
        <text>S-formylglutathione + H2O = formate + glutathione + H(+)</text>
        <dbReference type="Rhea" id="RHEA:14961"/>
        <dbReference type="ChEBI" id="CHEBI:15377"/>
        <dbReference type="ChEBI" id="CHEBI:15378"/>
        <dbReference type="ChEBI" id="CHEBI:15740"/>
        <dbReference type="ChEBI" id="CHEBI:57688"/>
        <dbReference type="ChEBI" id="CHEBI:57925"/>
        <dbReference type="EC" id="3.1.2.12"/>
    </reaction>
</comment>
<evidence type="ECO:0000256" key="6">
    <source>
        <dbReference type="PIRSR" id="PIRSR614186-1"/>
    </source>
</evidence>
<dbReference type="PANTHER" id="PTHR10061">
    <property type="entry name" value="S-FORMYLGLUTATHIONE HYDROLASE"/>
    <property type="match status" value="1"/>
</dbReference>
<name>A0A8H7EQE1_9FUNG</name>
<proteinExistence type="inferred from homology"/>
<keyword evidence="5 7" id="KW-0378">Hydrolase</keyword>
<dbReference type="GO" id="GO:0052689">
    <property type="term" value="F:carboxylic ester hydrolase activity"/>
    <property type="evidence" value="ECO:0007669"/>
    <property type="project" value="UniProtKB-KW"/>
</dbReference>
<comment type="similarity">
    <text evidence="1 7">Belongs to the esterase D family.</text>
</comment>
<feature type="active site" description="Charge relay system" evidence="6">
    <location>
        <position position="265"/>
    </location>
</feature>
<dbReference type="PANTHER" id="PTHR10061:SF0">
    <property type="entry name" value="S-FORMYLGLUTATHIONE HYDROLASE"/>
    <property type="match status" value="1"/>
</dbReference>
<feature type="active site" description="Charge relay system" evidence="6">
    <location>
        <position position="152"/>
    </location>
</feature>
<evidence type="ECO:0000313" key="9">
    <source>
        <dbReference type="Proteomes" id="UP000605846"/>
    </source>
</evidence>
<evidence type="ECO:0000256" key="3">
    <source>
        <dbReference type="ARBA" id="ARBA00016774"/>
    </source>
</evidence>
<keyword evidence="9" id="KW-1185">Reference proteome</keyword>
<keyword evidence="7" id="KW-0963">Cytoplasm</keyword>
<evidence type="ECO:0000256" key="4">
    <source>
        <dbReference type="ARBA" id="ARBA00022487"/>
    </source>
</evidence>
<dbReference type="InterPro" id="IPR000801">
    <property type="entry name" value="Esterase-like"/>
</dbReference>
<dbReference type="SUPFAM" id="SSF53474">
    <property type="entry name" value="alpha/beta-Hydrolases"/>
    <property type="match status" value="1"/>
</dbReference>
<accession>A0A8H7EQE1</accession>
<comment type="function">
    <text evidence="7">Serine hydrolase involved in the detoxification of formaldehyde.</text>
</comment>
<gene>
    <name evidence="8" type="ORF">EC973_006662</name>
</gene>
<dbReference type="AlphaFoldDB" id="A0A8H7EQE1"/>
<feature type="active site" description="Charge relay system" evidence="6">
    <location>
        <position position="230"/>
    </location>
</feature>
<dbReference type="Gene3D" id="3.40.50.1820">
    <property type="entry name" value="alpha/beta hydrolase"/>
    <property type="match status" value="1"/>
</dbReference>
<comment type="caution">
    <text evidence="8">The sequence shown here is derived from an EMBL/GenBank/DDBJ whole genome shotgun (WGS) entry which is preliminary data.</text>
</comment>